<evidence type="ECO:0000256" key="3">
    <source>
        <dbReference type="ARBA" id="ARBA00003976"/>
    </source>
</evidence>
<dbReference type="GeneID" id="113873226"/>
<dbReference type="EC" id="2.3.2.31" evidence="6"/>
<dbReference type="Proteomes" id="UP000694853">
    <property type="component" value="Unplaced"/>
</dbReference>
<dbReference type="InterPro" id="IPR013083">
    <property type="entry name" value="Znf_RING/FYVE/PHD"/>
</dbReference>
<keyword evidence="7" id="KW-0808">Transferase</keyword>
<dbReference type="PROSITE" id="PS50089">
    <property type="entry name" value="ZF_RING_2"/>
    <property type="match status" value="1"/>
</dbReference>
<comment type="cofactor">
    <cofactor evidence="2">
        <name>Zn(2+)</name>
        <dbReference type="ChEBI" id="CHEBI:29105"/>
    </cofactor>
</comment>
<reference evidence="17" key="2">
    <citation type="submission" date="2025-08" db="UniProtKB">
        <authorList>
            <consortium name="RefSeq"/>
        </authorList>
    </citation>
    <scope>IDENTIFICATION</scope>
    <source>
        <tissue evidence="17">Young leaves</tissue>
    </source>
</reference>
<feature type="domain" description="RING-type" evidence="15">
    <location>
        <begin position="108"/>
        <end position="316"/>
    </location>
</feature>
<name>A0A8B8MGR3_ABRPR</name>
<dbReference type="InterPro" id="IPR001841">
    <property type="entry name" value="Znf_RING"/>
</dbReference>
<evidence type="ECO:0000256" key="10">
    <source>
        <dbReference type="ARBA" id="ARBA00022771"/>
    </source>
</evidence>
<dbReference type="PANTHER" id="PTHR11685">
    <property type="entry name" value="RBR FAMILY RING FINGER AND IBR DOMAIN-CONTAINING"/>
    <property type="match status" value="1"/>
</dbReference>
<evidence type="ECO:0000256" key="12">
    <source>
        <dbReference type="ARBA" id="ARBA00022833"/>
    </source>
</evidence>
<evidence type="ECO:0000256" key="4">
    <source>
        <dbReference type="ARBA" id="ARBA00004906"/>
    </source>
</evidence>
<dbReference type="FunFam" id="1.20.120.1750:FF:000018">
    <property type="entry name" value="RBR-type E3 ubiquitin transferase"/>
    <property type="match status" value="1"/>
</dbReference>
<reference evidence="16" key="1">
    <citation type="journal article" date="2019" name="Toxins">
        <title>Detection of Abrin-Like and Prepropulchellin-Like Toxin Genes and Transcripts Using Whole Genome Sequencing and Full-Length Transcript Sequencing of Abrus precatorius.</title>
        <authorList>
            <person name="Hovde B.T."/>
            <person name="Daligault H.E."/>
            <person name="Hanschen E.R."/>
            <person name="Kunde Y.A."/>
            <person name="Johnson M.B."/>
            <person name="Starkenburg S.R."/>
            <person name="Johnson S.L."/>
        </authorList>
    </citation>
    <scope>NUCLEOTIDE SEQUENCE [LARGE SCALE GENOMIC DNA]</scope>
</reference>
<dbReference type="PROSITE" id="PS00518">
    <property type="entry name" value="ZF_RING_1"/>
    <property type="match status" value="1"/>
</dbReference>
<dbReference type="Gene3D" id="1.20.120.1750">
    <property type="match status" value="1"/>
</dbReference>
<evidence type="ECO:0000313" key="16">
    <source>
        <dbReference type="Proteomes" id="UP000694853"/>
    </source>
</evidence>
<evidence type="ECO:0000313" key="17">
    <source>
        <dbReference type="RefSeq" id="XP_027367068.1"/>
    </source>
</evidence>
<dbReference type="KEGG" id="aprc:113873226"/>
<dbReference type="Gene3D" id="3.30.40.10">
    <property type="entry name" value="Zinc/RING finger domain, C3HC4 (zinc finger)"/>
    <property type="match status" value="1"/>
</dbReference>
<proteinExistence type="inferred from homology"/>
<organism evidence="16 17">
    <name type="scientific">Abrus precatorius</name>
    <name type="common">Indian licorice</name>
    <name type="synonym">Glycine abrus</name>
    <dbReference type="NCBI Taxonomy" id="3816"/>
    <lineage>
        <taxon>Eukaryota</taxon>
        <taxon>Viridiplantae</taxon>
        <taxon>Streptophyta</taxon>
        <taxon>Embryophyta</taxon>
        <taxon>Tracheophyta</taxon>
        <taxon>Spermatophyta</taxon>
        <taxon>Magnoliopsida</taxon>
        <taxon>eudicotyledons</taxon>
        <taxon>Gunneridae</taxon>
        <taxon>Pentapetalae</taxon>
        <taxon>rosids</taxon>
        <taxon>fabids</taxon>
        <taxon>Fabales</taxon>
        <taxon>Fabaceae</taxon>
        <taxon>Papilionoideae</taxon>
        <taxon>50 kb inversion clade</taxon>
        <taxon>NPAAA clade</taxon>
        <taxon>indigoferoid/millettioid clade</taxon>
        <taxon>Abreae</taxon>
        <taxon>Abrus</taxon>
    </lineage>
</organism>
<feature type="domain" description="RING-type" evidence="14">
    <location>
        <begin position="112"/>
        <end position="157"/>
    </location>
</feature>
<accession>A0A8B8MGR3</accession>
<dbReference type="GO" id="GO:0016567">
    <property type="term" value="P:protein ubiquitination"/>
    <property type="evidence" value="ECO:0007669"/>
    <property type="project" value="UniProtKB-UniPathway"/>
</dbReference>
<evidence type="ECO:0000259" key="14">
    <source>
        <dbReference type="PROSITE" id="PS50089"/>
    </source>
</evidence>
<dbReference type="UniPathway" id="UPA00143"/>
<comment type="pathway">
    <text evidence="4">Protein modification; protein ubiquitination.</text>
</comment>
<dbReference type="RefSeq" id="XP_027367068.1">
    <property type="nucleotide sequence ID" value="XM_027511267.1"/>
</dbReference>
<comment type="catalytic activity">
    <reaction evidence="1">
        <text>[E2 ubiquitin-conjugating enzyme]-S-ubiquitinyl-L-cysteine + [acceptor protein]-L-lysine = [E2 ubiquitin-conjugating enzyme]-L-cysteine + [acceptor protein]-N(6)-ubiquitinyl-L-lysine.</text>
        <dbReference type="EC" id="2.3.2.31"/>
    </reaction>
</comment>
<dbReference type="CDD" id="cd22582">
    <property type="entry name" value="BRcat_RBR_unk"/>
    <property type="match status" value="1"/>
</dbReference>
<keyword evidence="10 13" id="KW-0863">Zinc-finger</keyword>
<keyword evidence="8" id="KW-0479">Metal-binding</keyword>
<keyword evidence="16" id="KW-1185">Reference proteome</keyword>
<sequence length="316" mass="35434">MAQQLDSTVDVLSVDDFYFSALFDDDQNDMVPISDDKYAEELQFQETLMASVIASQITTKALSSSPILCLTSSSSSMPSSSKAVEITLSPKPEQIGLMTEEAGEPCSSLILCEICAEAKETDEMFRNQRCDHSFCSQCVIKHVATKIQDKITVVSCPGLNCKGVLEVDACMAMLPKELLDRWSDALCEALFLTAHKFYCPFRDCSAMLLVDGEGGKDIRESECPFCHRLFCARCYVPWHAGVGCEEFETLNEDERGREDLLVREFINKKKWSRCPQCKFFVEKTEGCLHITCRCQFEFCYACGEQWTSTHGGCQGE</sequence>
<dbReference type="InterPro" id="IPR044066">
    <property type="entry name" value="TRIAD_supradom"/>
</dbReference>
<keyword evidence="9" id="KW-0677">Repeat</keyword>
<evidence type="ECO:0000256" key="6">
    <source>
        <dbReference type="ARBA" id="ARBA00012251"/>
    </source>
</evidence>
<dbReference type="AlphaFoldDB" id="A0A8B8MGR3"/>
<dbReference type="OrthoDB" id="1404126at2759"/>
<evidence type="ECO:0000256" key="11">
    <source>
        <dbReference type="ARBA" id="ARBA00022786"/>
    </source>
</evidence>
<evidence type="ECO:0000256" key="2">
    <source>
        <dbReference type="ARBA" id="ARBA00001947"/>
    </source>
</evidence>
<evidence type="ECO:0000256" key="7">
    <source>
        <dbReference type="ARBA" id="ARBA00022679"/>
    </source>
</evidence>
<dbReference type="FunFam" id="3.30.40.10:FF:000230">
    <property type="entry name" value="RBR-type E3 ubiquitin transferase"/>
    <property type="match status" value="1"/>
</dbReference>
<evidence type="ECO:0000256" key="5">
    <source>
        <dbReference type="ARBA" id="ARBA00005884"/>
    </source>
</evidence>
<evidence type="ECO:0000256" key="9">
    <source>
        <dbReference type="ARBA" id="ARBA00022737"/>
    </source>
</evidence>
<comment type="similarity">
    <text evidence="5">Belongs to the RBR family. Ariadne subfamily.</text>
</comment>
<gene>
    <name evidence="17" type="primary">LOC113873226</name>
</gene>
<evidence type="ECO:0000256" key="13">
    <source>
        <dbReference type="PROSITE-ProRule" id="PRU00175"/>
    </source>
</evidence>
<keyword evidence="12" id="KW-0862">Zinc</keyword>
<protein>
    <recommendedName>
        <fullName evidence="6">RBR-type E3 ubiquitin transferase</fullName>
        <ecNumber evidence="6">2.3.2.31</ecNumber>
    </recommendedName>
</protein>
<dbReference type="SMART" id="SM00647">
    <property type="entry name" value="IBR"/>
    <property type="match status" value="2"/>
</dbReference>
<dbReference type="SUPFAM" id="SSF57850">
    <property type="entry name" value="RING/U-box"/>
    <property type="match status" value="3"/>
</dbReference>
<evidence type="ECO:0000256" key="1">
    <source>
        <dbReference type="ARBA" id="ARBA00001798"/>
    </source>
</evidence>
<keyword evidence="11" id="KW-0833">Ubl conjugation pathway</keyword>
<evidence type="ECO:0000256" key="8">
    <source>
        <dbReference type="ARBA" id="ARBA00022723"/>
    </source>
</evidence>
<dbReference type="InterPro" id="IPR002867">
    <property type="entry name" value="IBR_dom"/>
</dbReference>
<comment type="function">
    <text evidence="3">Might act as an E3 ubiquitin-protein ligase, or as part of E3 complex, which accepts ubiquitin from specific E2 ubiquitin-conjugating enzymes and then transfers it to substrates.</text>
</comment>
<dbReference type="PROSITE" id="PS51873">
    <property type="entry name" value="TRIAD"/>
    <property type="match status" value="1"/>
</dbReference>
<dbReference type="Pfam" id="PF01485">
    <property type="entry name" value="IBR"/>
    <property type="match status" value="2"/>
</dbReference>
<dbReference type="InterPro" id="IPR031127">
    <property type="entry name" value="E3_UB_ligase_RBR"/>
</dbReference>
<dbReference type="CDD" id="cd22584">
    <property type="entry name" value="Rcat_RBR_unk"/>
    <property type="match status" value="1"/>
</dbReference>
<dbReference type="GO" id="GO:0008270">
    <property type="term" value="F:zinc ion binding"/>
    <property type="evidence" value="ECO:0007669"/>
    <property type="project" value="UniProtKB-KW"/>
</dbReference>
<dbReference type="GO" id="GO:0061630">
    <property type="term" value="F:ubiquitin protein ligase activity"/>
    <property type="evidence" value="ECO:0007669"/>
    <property type="project" value="UniProtKB-EC"/>
</dbReference>
<dbReference type="InterPro" id="IPR017907">
    <property type="entry name" value="Znf_RING_CS"/>
</dbReference>
<evidence type="ECO:0000259" key="15">
    <source>
        <dbReference type="PROSITE" id="PS51873"/>
    </source>
</evidence>